<organism evidence="1 2">
    <name type="scientific">Aeoliella mucimassa</name>
    <dbReference type="NCBI Taxonomy" id="2527972"/>
    <lineage>
        <taxon>Bacteria</taxon>
        <taxon>Pseudomonadati</taxon>
        <taxon>Planctomycetota</taxon>
        <taxon>Planctomycetia</taxon>
        <taxon>Pirellulales</taxon>
        <taxon>Lacipirellulaceae</taxon>
        <taxon>Aeoliella</taxon>
    </lineage>
</organism>
<protein>
    <submittedName>
        <fullName evidence="1">Uncharacterized protein</fullName>
    </submittedName>
</protein>
<sequence length="72" mass="8312">MQIHIDDSFNLSSQATAAGFASVNHYIQHLLDRDRERLAIQEGLDDVKHGRTQDLEDFDRDFREKNSIPQAD</sequence>
<keyword evidence="2" id="KW-1185">Reference proteome</keyword>
<dbReference type="EMBL" id="CP036278">
    <property type="protein sequence ID" value="QDU57865.1"/>
    <property type="molecule type" value="Genomic_DNA"/>
</dbReference>
<dbReference type="OrthoDB" id="290223at2"/>
<name>A0A518AT17_9BACT</name>
<evidence type="ECO:0000313" key="2">
    <source>
        <dbReference type="Proteomes" id="UP000315750"/>
    </source>
</evidence>
<proteinExistence type="predicted"/>
<dbReference type="AlphaFoldDB" id="A0A518AT17"/>
<dbReference type="KEGG" id="amuc:Pan181_40880"/>
<dbReference type="RefSeq" id="WP_145249283.1">
    <property type="nucleotide sequence ID" value="NZ_CP036278.1"/>
</dbReference>
<dbReference type="Proteomes" id="UP000315750">
    <property type="component" value="Chromosome"/>
</dbReference>
<gene>
    <name evidence="1" type="ORF">Pan181_40880</name>
</gene>
<accession>A0A518AT17</accession>
<reference evidence="1 2" key="1">
    <citation type="submission" date="2019-02" db="EMBL/GenBank/DDBJ databases">
        <title>Deep-cultivation of Planctomycetes and their phenomic and genomic characterization uncovers novel biology.</title>
        <authorList>
            <person name="Wiegand S."/>
            <person name="Jogler M."/>
            <person name="Boedeker C."/>
            <person name="Pinto D."/>
            <person name="Vollmers J."/>
            <person name="Rivas-Marin E."/>
            <person name="Kohn T."/>
            <person name="Peeters S.H."/>
            <person name="Heuer A."/>
            <person name="Rast P."/>
            <person name="Oberbeckmann S."/>
            <person name="Bunk B."/>
            <person name="Jeske O."/>
            <person name="Meyerdierks A."/>
            <person name="Storesund J.E."/>
            <person name="Kallscheuer N."/>
            <person name="Luecker S."/>
            <person name="Lage O.M."/>
            <person name="Pohl T."/>
            <person name="Merkel B.J."/>
            <person name="Hornburger P."/>
            <person name="Mueller R.-W."/>
            <person name="Bruemmer F."/>
            <person name="Labrenz M."/>
            <person name="Spormann A.M."/>
            <person name="Op den Camp H."/>
            <person name="Overmann J."/>
            <person name="Amann R."/>
            <person name="Jetten M.S.M."/>
            <person name="Mascher T."/>
            <person name="Medema M.H."/>
            <person name="Devos D.P."/>
            <person name="Kaster A.-K."/>
            <person name="Ovreas L."/>
            <person name="Rohde M."/>
            <person name="Galperin M.Y."/>
            <person name="Jogler C."/>
        </authorList>
    </citation>
    <scope>NUCLEOTIDE SEQUENCE [LARGE SCALE GENOMIC DNA]</scope>
    <source>
        <strain evidence="1 2">Pan181</strain>
    </source>
</reference>
<evidence type="ECO:0000313" key="1">
    <source>
        <dbReference type="EMBL" id="QDU57865.1"/>
    </source>
</evidence>